<dbReference type="OrthoDB" id="2886949at2"/>
<dbReference type="RefSeq" id="WP_160178418.1">
    <property type="nucleotide sequence ID" value="NZ_CP047656.1"/>
</dbReference>
<dbReference type="InterPro" id="IPR013096">
    <property type="entry name" value="Cupin_2"/>
</dbReference>
<feature type="domain" description="Cupin type-2" evidence="1">
    <location>
        <begin position="41"/>
        <end position="107"/>
    </location>
</feature>
<name>A0A857JEW8_9ALTE</name>
<organism evidence="2 3">
    <name type="scientific">Paraglaciecola mesophila</name>
    <dbReference type="NCBI Taxonomy" id="197222"/>
    <lineage>
        <taxon>Bacteria</taxon>
        <taxon>Pseudomonadati</taxon>
        <taxon>Pseudomonadota</taxon>
        <taxon>Gammaproteobacteria</taxon>
        <taxon>Alteromonadales</taxon>
        <taxon>Alteromonadaceae</taxon>
        <taxon>Paraglaciecola</taxon>
    </lineage>
</organism>
<dbReference type="InterPro" id="IPR014710">
    <property type="entry name" value="RmlC-like_jellyroll"/>
</dbReference>
<dbReference type="SUPFAM" id="SSF51182">
    <property type="entry name" value="RmlC-like cupins"/>
    <property type="match status" value="1"/>
</dbReference>
<reference evidence="2 3" key="1">
    <citation type="submission" date="2019-12" db="EMBL/GenBank/DDBJ databases">
        <title>Genome sequencing and assembly of endphytes of Porphyra tenera.</title>
        <authorList>
            <person name="Park J.M."/>
            <person name="Shin R."/>
            <person name="Jo S.H."/>
        </authorList>
    </citation>
    <scope>NUCLEOTIDE SEQUENCE [LARGE SCALE GENOMIC DNA]</scope>
    <source>
        <strain evidence="2 3">GPM4</strain>
    </source>
</reference>
<protein>
    <recommendedName>
        <fullName evidence="1">Cupin type-2 domain-containing protein</fullName>
    </recommendedName>
</protein>
<gene>
    <name evidence="2" type="ORF">FX988_00767</name>
</gene>
<accession>A0A857JEW8</accession>
<keyword evidence="3" id="KW-1185">Reference proteome</keyword>
<dbReference type="KEGG" id="pmes:FX988_00767"/>
<evidence type="ECO:0000313" key="2">
    <source>
        <dbReference type="EMBL" id="QHJ10553.1"/>
    </source>
</evidence>
<proteinExistence type="predicted"/>
<dbReference type="InterPro" id="IPR011051">
    <property type="entry name" value="RmlC_Cupin_sf"/>
</dbReference>
<dbReference type="Proteomes" id="UP000464524">
    <property type="component" value="Chromosome"/>
</dbReference>
<dbReference type="EMBL" id="CP047656">
    <property type="protein sequence ID" value="QHJ10553.1"/>
    <property type="molecule type" value="Genomic_DNA"/>
</dbReference>
<sequence length="115" mass="12711">MNVTRIEEAKPYQAPGHFDMRGLRIQGWDVSDTKKVWVGLSHFLPGGGAAGDVSPVEKIYVVLEGTISVTHDDKEVILGPLDSCHIPPNAQRNILNKTNKMVSMLVIMPYPESKK</sequence>
<evidence type="ECO:0000259" key="1">
    <source>
        <dbReference type="Pfam" id="PF07883"/>
    </source>
</evidence>
<dbReference type="Pfam" id="PF07883">
    <property type="entry name" value="Cupin_2"/>
    <property type="match status" value="1"/>
</dbReference>
<dbReference type="Gene3D" id="2.60.120.10">
    <property type="entry name" value="Jelly Rolls"/>
    <property type="match status" value="1"/>
</dbReference>
<evidence type="ECO:0000313" key="3">
    <source>
        <dbReference type="Proteomes" id="UP000464524"/>
    </source>
</evidence>
<dbReference type="CDD" id="cd20299">
    <property type="entry name" value="cupin_YP766765-like"/>
    <property type="match status" value="1"/>
</dbReference>
<dbReference type="AlphaFoldDB" id="A0A857JEW8"/>